<comment type="similarity">
    <text evidence="1">Belongs to the PemK/MazF family.</text>
</comment>
<reference evidence="3" key="2">
    <citation type="journal article" date="2019" name="Genome Biol. Evol.">
        <title>Day and night: Metabolic profiles and evolutionary relationships of six axenic non-marine cyanobacteria.</title>
        <authorList>
            <person name="Will S.E."/>
            <person name="Henke P."/>
            <person name="Boedeker C."/>
            <person name="Huang S."/>
            <person name="Brinkmann H."/>
            <person name="Rohde M."/>
            <person name="Jarek M."/>
            <person name="Friedl T."/>
            <person name="Seufert S."/>
            <person name="Schumacher M."/>
            <person name="Overmann J."/>
            <person name="Neumann-Schaal M."/>
            <person name="Petersen J."/>
        </authorList>
    </citation>
    <scope>NUCLEOTIDE SEQUENCE [LARGE SCALE GENOMIC DNA]</scope>
    <source>
        <strain evidence="3">PCC 7102</strain>
    </source>
</reference>
<dbReference type="Proteomes" id="UP000271624">
    <property type="component" value="Unassembled WGS sequence"/>
</dbReference>
<dbReference type="GO" id="GO:0004521">
    <property type="term" value="F:RNA endonuclease activity"/>
    <property type="evidence" value="ECO:0007669"/>
    <property type="project" value="TreeGrafter"/>
</dbReference>
<evidence type="ECO:0008006" key="5">
    <source>
        <dbReference type="Google" id="ProtNLM"/>
    </source>
</evidence>
<dbReference type="OrthoDB" id="9808744at2"/>
<sequence>MARGDILIVGLPESDGREEKGNRPSIAVQTDVETSPMLMIVPLTSSLAALRFSFTVRIEPSEANALTVASVAMVFQMRAIDRKRIIRKIGELEPQYLAEVDMEIWRMLKPPES</sequence>
<comment type="caution">
    <text evidence="3">The sequence shown here is derived from an EMBL/GenBank/DDBJ whole genome shotgun (WGS) entry which is preliminary data.</text>
</comment>
<dbReference type="SUPFAM" id="SSF50118">
    <property type="entry name" value="Cell growth inhibitor/plasmid maintenance toxic component"/>
    <property type="match status" value="1"/>
</dbReference>
<dbReference type="Pfam" id="PF02452">
    <property type="entry name" value="PemK_toxin"/>
    <property type="match status" value="1"/>
</dbReference>
<evidence type="ECO:0000313" key="4">
    <source>
        <dbReference type="Proteomes" id="UP000271624"/>
    </source>
</evidence>
<dbReference type="GO" id="GO:0016075">
    <property type="term" value="P:rRNA catabolic process"/>
    <property type="evidence" value="ECO:0007669"/>
    <property type="project" value="TreeGrafter"/>
</dbReference>
<dbReference type="GO" id="GO:0003677">
    <property type="term" value="F:DNA binding"/>
    <property type="evidence" value="ECO:0007669"/>
    <property type="project" value="InterPro"/>
</dbReference>
<organism evidence="3 4">
    <name type="scientific">Dulcicalothrix desertica PCC 7102</name>
    <dbReference type="NCBI Taxonomy" id="232991"/>
    <lineage>
        <taxon>Bacteria</taxon>
        <taxon>Bacillati</taxon>
        <taxon>Cyanobacteriota</taxon>
        <taxon>Cyanophyceae</taxon>
        <taxon>Nostocales</taxon>
        <taxon>Calotrichaceae</taxon>
        <taxon>Dulcicalothrix</taxon>
    </lineage>
</organism>
<accession>A0A3S1B6M5</accession>
<name>A0A3S1B6M5_9CYAN</name>
<keyword evidence="2" id="KW-1277">Toxin-antitoxin system</keyword>
<evidence type="ECO:0000313" key="3">
    <source>
        <dbReference type="EMBL" id="RUT05971.1"/>
    </source>
</evidence>
<dbReference type="EMBL" id="RSCL01000007">
    <property type="protein sequence ID" value="RUT05971.1"/>
    <property type="molecule type" value="Genomic_DNA"/>
</dbReference>
<evidence type="ECO:0000256" key="2">
    <source>
        <dbReference type="ARBA" id="ARBA00022649"/>
    </source>
</evidence>
<dbReference type="Gene3D" id="2.30.30.110">
    <property type="match status" value="1"/>
</dbReference>
<evidence type="ECO:0000256" key="1">
    <source>
        <dbReference type="ARBA" id="ARBA00007521"/>
    </source>
</evidence>
<dbReference type="GO" id="GO:0006402">
    <property type="term" value="P:mRNA catabolic process"/>
    <property type="evidence" value="ECO:0007669"/>
    <property type="project" value="TreeGrafter"/>
</dbReference>
<keyword evidence="4" id="KW-1185">Reference proteome</keyword>
<dbReference type="InterPro" id="IPR011067">
    <property type="entry name" value="Plasmid_toxin/cell-grow_inhib"/>
</dbReference>
<dbReference type="InterPro" id="IPR003477">
    <property type="entry name" value="PemK-like"/>
</dbReference>
<dbReference type="PANTHER" id="PTHR33988">
    <property type="entry name" value="ENDORIBONUCLEASE MAZF-RELATED"/>
    <property type="match status" value="1"/>
</dbReference>
<reference evidence="3" key="1">
    <citation type="submission" date="2018-12" db="EMBL/GenBank/DDBJ databases">
        <authorList>
            <person name="Will S."/>
            <person name="Neumann-Schaal M."/>
            <person name="Henke P."/>
        </authorList>
    </citation>
    <scope>NUCLEOTIDE SEQUENCE</scope>
    <source>
        <strain evidence="3">PCC 7102</strain>
    </source>
</reference>
<gene>
    <name evidence="3" type="ORF">DSM106972_031770</name>
</gene>
<dbReference type="RefSeq" id="WP_127081672.1">
    <property type="nucleotide sequence ID" value="NZ_RSCL01000007.1"/>
</dbReference>
<proteinExistence type="inferred from homology"/>
<dbReference type="AlphaFoldDB" id="A0A3S1B6M5"/>
<protein>
    <recommendedName>
        <fullName evidence="5">mRNA interferase</fullName>
    </recommendedName>
</protein>